<accession>A0A5D2TMT6</accession>
<protein>
    <submittedName>
        <fullName evidence="1">Uncharacterized protein</fullName>
    </submittedName>
</protein>
<dbReference type="AlphaFoldDB" id="A0A5D2TMT6"/>
<keyword evidence="2" id="KW-1185">Reference proteome</keyword>
<name>A0A5D2TMT6_GOSMU</name>
<evidence type="ECO:0000313" key="2">
    <source>
        <dbReference type="Proteomes" id="UP000323597"/>
    </source>
</evidence>
<dbReference type="Proteomes" id="UP000323597">
    <property type="component" value="Chromosome D09"/>
</dbReference>
<proteinExistence type="predicted"/>
<gene>
    <name evidence="1" type="ORF">E1A91_D09G222400v1</name>
</gene>
<sequence length="91" mass="10109">MERHSDCNGECGGGGGGDPNLYRDMHTNNTTSCGLKLLCTFKSMLYLAGKKNDWLTGPRFSYTTVLQGKLNMCLTTHSLQHIQLEDHLTCQ</sequence>
<evidence type="ECO:0000313" key="1">
    <source>
        <dbReference type="EMBL" id="TYI66410.1"/>
    </source>
</evidence>
<organism evidence="1 2">
    <name type="scientific">Gossypium mustelinum</name>
    <name type="common">Cotton</name>
    <name type="synonym">Gossypium caicoense</name>
    <dbReference type="NCBI Taxonomy" id="34275"/>
    <lineage>
        <taxon>Eukaryota</taxon>
        <taxon>Viridiplantae</taxon>
        <taxon>Streptophyta</taxon>
        <taxon>Embryophyta</taxon>
        <taxon>Tracheophyta</taxon>
        <taxon>Spermatophyta</taxon>
        <taxon>Magnoliopsida</taxon>
        <taxon>eudicotyledons</taxon>
        <taxon>Gunneridae</taxon>
        <taxon>Pentapetalae</taxon>
        <taxon>rosids</taxon>
        <taxon>malvids</taxon>
        <taxon>Malvales</taxon>
        <taxon>Malvaceae</taxon>
        <taxon>Malvoideae</taxon>
        <taxon>Gossypium</taxon>
    </lineage>
</organism>
<reference evidence="1 2" key="1">
    <citation type="submission" date="2019-07" db="EMBL/GenBank/DDBJ databases">
        <title>WGS assembly of Gossypium mustelinum.</title>
        <authorList>
            <person name="Chen Z.J."/>
            <person name="Sreedasyam A."/>
            <person name="Ando A."/>
            <person name="Song Q."/>
            <person name="De L."/>
            <person name="Hulse-Kemp A."/>
            <person name="Ding M."/>
            <person name="Ye W."/>
            <person name="Kirkbride R."/>
            <person name="Jenkins J."/>
            <person name="Plott C."/>
            <person name="Lovell J."/>
            <person name="Lin Y.-M."/>
            <person name="Vaughn R."/>
            <person name="Liu B."/>
            <person name="Li W."/>
            <person name="Simpson S."/>
            <person name="Scheffler B."/>
            <person name="Saski C."/>
            <person name="Grover C."/>
            <person name="Hu G."/>
            <person name="Conover J."/>
            <person name="Carlson J."/>
            <person name="Shu S."/>
            <person name="Boston L."/>
            <person name="Williams M."/>
            <person name="Peterson D."/>
            <person name="Mcgee K."/>
            <person name="Jones D."/>
            <person name="Wendel J."/>
            <person name="Stelly D."/>
            <person name="Grimwood J."/>
            <person name="Schmutz J."/>
        </authorList>
    </citation>
    <scope>NUCLEOTIDE SEQUENCE [LARGE SCALE GENOMIC DNA]</scope>
    <source>
        <strain evidence="1">1408120.09</strain>
    </source>
</reference>
<dbReference type="EMBL" id="CM017657">
    <property type="protein sequence ID" value="TYI66410.1"/>
    <property type="molecule type" value="Genomic_DNA"/>
</dbReference>